<dbReference type="Pfam" id="PF08747">
    <property type="entry name" value="BrxB"/>
    <property type="match status" value="1"/>
</dbReference>
<protein>
    <submittedName>
        <fullName evidence="1">BREX protein BrxB domain-containing protein</fullName>
    </submittedName>
</protein>
<sequence length="196" mass="23392">MTITELYARLSDKDFQDHETGNLFFPAYMYTYDATKEYEIDAQILNIKNRLHRPNNYLDVMVIDIFEEFVNHLKNRKFGKATMFDYLCQHEKNNPDQVDNSLKREGYKDEFLNNLDETIKAHLAQAKDYEVAYVFMKGFGRAYPYIRASRFMSKFEKHVKGYKLVLFYPGEAKDYYSLFGILKDENLYRAIKLINE</sequence>
<keyword evidence="2" id="KW-1185">Reference proteome</keyword>
<gene>
    <name evidence="1" type="ORF">ACFQ39_06355</name>
</gene>
<evidence type="ECO:0000313" key="2">
    <source>
        <dbReference type="Proteomes" id="UP001597201"/>
    </source>
</evidence>
<dbReference type="Proteomes" id="UP001597201">
    <property type="component" value="Unassembled WGS sequence"/>
</dbReference>
<dbReference type="EMBL" id="JBHTMY010000002">
    <property type="protein sequence ID" value="MFD1315233.1"/>
    <property type="molecule type" value="Genomic_DNA"/>
</dbReference>
<evidence type="ECO:0000313" key="1">
    <source>
        <dbReference type="EMBL" id="MFD1315233.1"/>
    </source>
</evidence>
<comment type="caution">
    <text evidence="1">The sequence shown here is derived from an EMBL/GenBank/DDBJ whole genome shotgun (WGS) entry which is preliminary data.</text>
</comment>
<dbReference type="InterPro" id="IPR014858">
    <property type="entry name" value="BrxB"/>
</dbReference>
<dbReference type="RefSeq" id="WP_377177181.1">
    <property type="nucleotide sequence ID" value="NZ_JBHTMY010000002.1"/>
</dbReference>
<name>A0ABW3Y083_9FLAO</name>
<accession>A0ABW3Y083</accession>
<organism evidence="1 2">
    <name type="scientific">Namhaeicola litoreus</name>
    <dbReference type="NCBI Taxonomy" id="1052145"/>
    <lineage>
        <taxon>Bacteria</taxon>
        <taxon>Pseudomonadati</taxon>
        <taxon>Bacteroidota</taxon>
        <taxon>Flavobacteriia</taxon>
        <taxon>Flavobacteriales</taxon>
        <taxon>Flavobacteriaceae</taxon>
        <taxon>Namhaeicola</taxon>
    </lineage>
</organism>
<proteinExistence type="predicted"/>
<reference evidence="2" key="1">
    <citation type="journal article" date="2019" name="Int. J. Syst. Evol. Microbiol.">
        <title>The Global Catalogue of Microorganisms (GCM) 10K type strain sequencing project: providing services to taxonomists for standard genome sequencing and annotation.</title>
        <authorList>
            <consortium name="The Broad Institute Genomics Platform"/>
            <consortium name="The Broad Institute Genome Sequencing Center for Infectious Disease"/>
            <person name="Wu L."/>
            <person name="Ma J."/>
        </authorList>
    </citation>
    <scope>NUCLEOTIDE SEQUENCE [LARGE SCALE GENOMIC DNA]</scope>
    <source>
        <strain evidence="2">CCUG 61485</strain>
    </source>
</reference>